<dbReference type="InterPro" id="IPR002083">
    <property type="entry name" value="MATH/TRAF_dom"/>
</dbReference>
<dbReference type="AlphaFoldDB" id="R0FS34"/>
<dbReference type="InterPro" id="IPR008974">
    <property type="entry name" value="TRAF-like"/>
</dbReference>
<feature type="coiled-coil region" evidence="2">
    <location>
        <begin position="565"/>
        <end position="607"/>
    </location>
</feature>
<evidence type="ECO:0000259" key="3">
    <source>
        <dbReference type="PROSITE" id="PS50144"/>
    </source>
</evidence>
<dbReference type="PROSITE" id="PS50144">
    <property type="entry name" value="MATH"/>
    <property type="match status" value="2"/>
</dbReference>
<dbReference type="InterPro" id="IPR050804">
    <property type="entry name" value="MCC"/>
</dbReference>
<reference evidence="5" key="1">
    <citation type="journal article" date="2013" name="Nat. Genet.">
        <title>The Capsella rubella genome and the genomic consequences of rapid mating system evolution.</title>
        <authorList>
            <person name="Slotte T."/>
            <person name="Hazzouri K.M."/>
            <person name="Agren J.A."/>
            <person name="Koenig D."/>
            <person name="Maumus F."/>
            <person name="Guo Y.L."/>
            <person name="Steige K."/>
            <person name="Platts A.E."/>
            <person name="Escobar J.S."/>
            <person name="Newman L.K."/>
            <person name="Wang W."/>
            <person name="Mandakova T."/>
            <person name="Vello E."/>
            <person name="Smith L.M."/>
            <person name="Henz S.R."/>
            <person name="Steffen J."/>
            <person name="Takuno S."/>
            <person name="Brandvain Y."/>
            <person name="Coop G."/>
            <person name="Andolfatto P."/>
            <person name="Hu T.T."/>
            <person name="Blanchette M."/>
            <person name="Clark R.M."/>
            <person name="Quesneville H."/>
            <person name="Nordborg M."/>
            <person name="Gaut B.S."/>
            <person name="Lysak M.A."/>
            <person name="Jenkins J."/>
            <person name="Grimwood J."/>
            <person name="Chapman J."/>
            <person name="Prochnik S."/>
            <person name="Shu S."/>
            <person name="Rokhsar D."/>
            <person name="Schmutz J."/>
            <person name="Weigel D."/>
            <person name="Wright S.I."/>
        </authorList>
    </citation>
    <scope>NUCLEOTIDE SEQUENCE [LARGE SCALE GENOMIC DNA]</scope>
    <source>
        <strain evidence="5">cv. Monte Gargano</strain>
    </source>
</reference>
<dbReference type="EMBL" id="KB870809">
    <property type="protein sequence ID" value="EOA25176.1"/>
    <property type="molecule type" value="Genomic_DNA"/>
</dbReference>
<name>R0FS34_9BRAS</name>
<gene>
    <name evidence="4" type="ORF">CARUB_v10018488mg</name>
</gene>
<evidence type="ECO:0000256" key="2">
    <source>
        <dbReference type="SAM" id="Coils"/>
    </source>
</evidence>
<accession>R0FS34</accession>
<keyword evidence="1 2" id="KW-0175">Coiled coil</keyword>
<dbReference type="CDD" id="cd00121">
    <property type="entry name" value="MATH"/>
    <property type="match status" value="2"/>
</dbReference>
<proteinExistence type="predicted"/>
<protein>
    <recommendedName>
        <fullName evidence="3">MATH domain-containing protein</fullName>
    </recommendedName>
</protein>
<dbReference type="eggNOG" id="KOG1987">
    <property type="taxonomic scope" value="Eukaryota"/>
</dbReference>
<dbReference type="PANTHER" id="PTHR46236:SF11">
    <property type="entry name" value="TRAF-LIKE SUPERFAMILY PROTEIN"/>
    <property type="match status" value="1"/>
</dbReference>
<dbReference type="PANTHER" id="PTHR46236">
    <property type="entry name" value="TRAF-LIKE SUPERFAMILY PROTEIN"/>
    <property type="match status" value="1"/>
</dbReference>
<evidence type="ECO:0000313" key="4">
    <source>
        <dbReference type="EMBL" id="EOA25176.1"/>
    </source>
</evidence>
<dbReference type="Proteomes" id="UP000029121">
    <property type="component" value="Unassembled WGS sequence"/>
</dbReference>
<organism evidence="4 5">
    <name type="scientific">Capsella rubella</name>
    <dbReference type="NCBI Taxonomy" id="81985"/>
    <lineage>
        <taxon>Eukaryota</taxon>
        <taxon>Viridiplantae</taxon>
        <taxon>Streptophyta</taxon>
        <taxon>Embryophyta</taxon>
        <taxon>Tracheophyta</taxon>
        <taxon>Spermatophyta</taxon>
        <taxon>Magnoliopsida</taxon>
        <taxon>eudicotyledons</taxon>
        <taxon>Gunneridae</taxon>
        <taxon>Pentapetalae</taxon>
        <taxon>rosids</taxon>
        <taxon>malvids</taxon>
        <taxon>Brassicales</taxon>
        <taxon>Brassicaceae</taxon>
        <taxon>Camelineae</taxon>
        <taxon>Capsella</taxon>
    </lineage>
</organism>
<evidence type="ECO:0000256" key="1">
    <source>
        <dbReference type="ARBA" id="ARBA00023054"/>
    </source>
</evidence>
<dbReference type="Pfam" id="PF22486">
    <property type="entry name" value="MATH_2"/>
    <property type="match status" value="2"/>
</dbReference>
<dbReference type="SUPFAM" id="SSF49599">
    <property type="entry name" value="TRAF domain-like"/>
    <property type="match status" value="2"/>
</dbReference>
<keyword evidence="5" id="KW-1185">Reference proteome</keyword>
<feature type="domain" description="MATH" evidence="3">
    <location>
        <begin position="319"/>
        <end position="436"/>
    </location>
</feature>
<feature type="coiled-coil region" evidence="2">
    <location>
        <begin position="274"/>
        <end position="322"/>
    </location>
</feature>
<feature type="domain" description="MATH" evidence="3">
    <location>
        <begin position="3"/>
        <end position="126"/>
    </location>
</feature>
<dbReference type="STRING" id="81985.R0FS34"/>
<evidence type="ECO:0000313" key="5">
    <source>
        <dbReference type="Proteomes" id="UP000029121"/>
    </source>
</evidence>
<dbReference type="Gene3D" id="2.60.210.10">
    <property type="entry name" value="Apoptosis, Tumor Necrosis Factor Receptor Associated Protein 2, Chain A"/>
    <property type="match status" value="2"/>
</dbReference>
<sequence length="626" mass="72378">MGNEKFTWVIKNFSSDSESKTIVSDKFVIGGCKWCLVAFPTGNQFPSHLSLYLMVASYKTLPCGWRRHTRFSITVVNHLSSQEKKEDWFDEYNPLCGYSKMLPLTKLNAEEGGFVVNDEVKIIAEVDVLEVIGELDVSEESHEVEPLKRMRLNGDDGAVSSHLDKETSLVDVNGFLVLPSQAESVKRIFEKHPDMALEFRVKDQNMRTSCINLLLNIINTLCQSLQDLSTDDLSQEEKVLTYLKDSGFKVDWLERKLEEVKNKKIEEQFSKTQIQVVEEKLKIFKQKCSEIEALLEKEKEELKDSKQKCSDMEALLEKEKTKVLAAARAPPLTLDDVYENIYHCFVFVCRRLMAYPKGFKDGSYLSLYLMVATRKNLPCEWRRHVKFRLTVVNQLSDELSQQRGEFMFCEFYICFKLYAKKLGFLVNDEVKIVAEVDVLEVIGELDVLEASQEVTQPLKRVKLNEDDGASVKESINVNGFQVLPSQVEYLKRIFEKHPDMALEFRVKNQTMRTSCINLLLNVIETLCQSLQDFCIDDLSQAKKALMYLKDSGFKVDWLERKLEEVRETKIEAQFSKTRMQELEEELKEELKNLKQKWLDKEAMLEKEKTKVLAAAKTHTLTLDDVL</sequence>
<dbReference type="SMART" id="SM00061">
    <property type="entry name" value="MATH"/>
    <property type="match status" value="1"/>
</dbReference>